<dbReference type="RefSeq" id="WP_102937083.1">
    <property type="nucleotide sequence ID" value="NZ_LJIW01000002.1"/>
</dbReference>
<dbReference type="InterPro" id="IPR019734">
    <property type="entry name" value="TPR_rpt"/>
</dbReference>
<dbReference type="Pfam" id="PF13424">
    <property type="entry name" value="TPR_12"/>
    <property type="match status" value="1"/>
</dbReference>
<dbReference type="SUPFAM" id="SSF48452">
    <property type="entry name" value="TPR-like"/>
    <property type="match status" value="2"/>
</dbReference>
<dbReference type="InterPro" id="IPR027417">
    <property type="entry name" value="P-loop_NTPase"/>
</dbReference>
<reference evidence="3 4" key="1">
    <citation type="submission" date="2015-09" db="EMBL/GenBank/DDBJ databases">
        <title>Genome sequence, genome mining and natural product profiling of a biocontrol bacterium Streptomyces malaysiensis F913.</title>
        <authorList>
            <person name="Xu Y."/>
            <person name="Wei J."/>
            <person name="Xie J."/>
            <person name="Li T."/>
            <person name="Zhou Z."/>
        </authorList>
    </citation>
    <scope>NUCLEOTIDE SEQUENCE [LARGE SCALE GENOMIC DNA]</scope>
    <source>
        <strain evidence="3 4">F913</strain>
    </source>
</reference>
<dbReference type="InterPro" id="IPR041664">
    <property type="entry name" value="AAA_16"/>
</dbReference>
<dbReference type="Gene3D" id="1.25.40.10">
    <property type="entry name" value="Tetratricopeptide repeat domain"/>
    <property type="match status" value="2"/>
</dbReference>
<dbReference type="AlphaFoldDB" id="A0A2J7YW94"/>
<dbReference type="Gene3D" id="1.10.10.10">
    <property type="entry name" value="Winged helix-like DNA-binding domain superfamily/Winged helix DNA-binding domain"/>
    <property type="match status" value="1"/>
</dbReference>
<dbReference type="PRINTS" id="PR00364">
    <property type="entry name" value="DISEASERSIST"/>
</dbReference>
<organism evidence="3 4">
    <name type="scientific">Streptomyces malaysiensis</name>
    <dbReference type="NCBI Taxonomy" id="92644"/>
    <lineage>
        <taxon>Bacteria</taxon>
        <taxon>Bacillati</taxon>
        <taxon>Actinomycetota</taxon>
        <taxon>Actinomycetes</taxon>
        <taxon>Kitasatosporales</taxon>
        <taxon>Streptomycetaceae</taxon>
        <taxon>Streptomyces</taxon>
        <taxon>Streptomyces violaceusniger group</taxon>
    </lineage>
</organism>
<name>A0A2J7YW94_STRMQ</name>
<dbReference type="Gene3D" id="3.40.50.300">
    <property type="entry name" value="P-loop containing nucleotide triphosphate hydrolases"/>
    <property type="match status" value="1"/>
</dbReference>
<gene>
    <name evidence="3" type="ORF">SMF913_27768</name>
</gene>
<evidence type="ECO:0000256" key="1">
    <source>
        <dbReference type="PROSITE-ProRule" id="PRU00339"/>
    </source>
</evidence>
<dbReference type="SUPFAM" id="SSF52540">
    <property type="entry name" value="P-loop containing nucleoside triphosphate hydrolases"/>
    <property type="match status" value="1"/>
</dbReference>
<dbReference type="PANTHER" id="PTHR47691">
    <property type="entry name" value="REGULATOR-RELATED"/>
    <property type="match status" value="1"/>
</dbReference>
<dbReference type="EMBL" id="LJIW01000002">
    <property type="protein sequence ID" value="PNG92303.1"/>
    <property type="molecule type" value="Genomic_DNA"/>
</dbReference>
<feature type="domain" description="Orc1-like AAA ATPase" evidence="2">
    <location>
        <begin position="263"/>
        <end position="386"/>
    </location>
</feature>
<dbReference type="PANTHER" id="PTHR47691:SF3">
    <property type="entry name" value="HTH-TYPE TRANSCRIPTIONAL REGULATOR RV0890C-RELATED"/>
    <property type="match status" value="1"/>
</dbReference>
<dbReference type="InterPro" id="IPR036388">
    <property type="entry name" value="WH-like_DNA-bd_sf"/>
</dbReference>
<feature type="repeat" description="TPR" evidence="1">
    <location>
        <begin position="746"/>
        <end position="779"/>
    </location>
</feature>
<sequence>MSPRPGGETDKFGNRYEGAWTIRHALYVLLGQGDSLTLEPSGVLGEGTEFAYCHDGRTEVHQVKRQNRNANGWNVASLEAKGIWRHLRTHAEANHEFHFVSTVPARPLQELGDRARRSDDFPSFTRDWLTDELRAPFDELAAPRIYSAPETAWRMLRALWVEWPDERDVVAVNAALAEMALPGAPGRLAALALGDLLLNSLGTRLDAAALTARLPQYELWRDIKPEGDAMAPSAGGAGQTTPDRVACRNAPALSGLPAPSGTFTGRDTAVTVLLSALDPGAIGEGPSVHVVAGLPGVGKSELVRQVAHRAQDRDGWFAGVLAVELYGYDPARRQGPDEALASMLRGLGIDHEHIPVGLEDRARLYRSTLRSRADQGQRTLIVLDDAMDSEQVRPLLPGDARTPVLITSRHTLSDLDARLHDLAVLDLADSVDLLRLVLRGSLGKGDTRVEDALDTAEAIARQCGHLPLALRIVAALLADQPGRPLSSMAQALDDEHRRLRRLSRGNLAVRAAFELSYQHLPPDQARLFQLFALNPGPDVSTESVARLCDVDPDTAEELLGALGRGHLVQSATTYGRWRMHDLIRLYADETGQTERADNDRSAALDRLLHHYAGRLAEAYHHLVPGQPPAPRFADRDAALSWLDEERANLVAAITATPHAQNPYVILGMAGRIGDYLKLRRGYAELTVVYDSALERCPGSAPAAFRATFLDAQACALRGLSRFPEAVAAHEEALRIHKAEGALLGEAEVLTNLGHTLHEMRDIDRAVLVLRKAVVLQGKAGNRRGEGAALTNLGRSLDESGRYEEAVGVYQRDIEICRLIGDWHGEAVTQNNLGLTLRELGRAGEAAAAHTAARDGFHRAGDRHGVAMALTNLSMALRVGGLGDGSDLLEEAVALCRDLGDKRGEGIALTNLGTNRLQADAPAEAARMLMRASDLLKEVGATHIQAKTLMNLGKVWGVLGLTNRATEAVREAITLYRTARDRHGEGRALFLLSSALWATDPEEAISLCTAAVTALDETDDEALAEQATALLATMRDSVDGGGLPTDI</sequence>
<comment type="caution">
    <text evidence="3">The sequence shown here is derived from an EMBL/GenBank/DDBJ whole genome shotgun (WGS) entry which is preliminary data.</text>
</comment>
<keyword evidence="4" id="KW-1185">Reference proteome</keyword>
<proteinExistence type="predicted"/>
<dbReference type="InterPro" id="IPR011990">
    <property type="entry name" value="TPR-like_helical_dom_sf"/>
</dbReference>
<keyword evidence="1" id="KW-0802">TPR repeat</keyword>
<dbReference type="SMART" id="SM00028">
    <property type="entry name" value="TPR"/>
    <property type="match status" value="4"/>
</dbReference>
<accession>A0A2J7YW94</accession>
<evidence type="ECO:0000259" key="2">
    <source>
        <dbReference type="Pfam" id="PF13191"/>
    </source>
</evidence>
<evidence type="ECO:0000313" key="3">
    <source>
        <dbReference type="EMBL" id="PNG92303.1"/>
    </source>
</evidence>
<evidence type="ECO:0000313" key="4">
    <source>
        <dbReference type="Proteomes" id="UP000236520"/>
    </source>
</evidence>
<dbReference type="Pfam" id="PF13181">
    <property type="entry name" value="TPR_8"/>
    <property type="match status" value="1"/>
</dbReference>
<dbReference type="Pfam" id="PF13191">
    <property type="entry name" value="AAA_16"/>
    <property type="match status" value="1"/>
</dbReference>
<dbReference type="Proteomes" id="UP000236520">
    <property type="component" value="Unassembled WGS sequence"/>
</dbReference>
<dbReference type="PROSITE" id="PS50005">
    <property type="entry name" value="TPR"/>
    <property type="match status" value="1"/>
</dbReference>
<protein>
    <recommendedName>
        <fullName evidence="2">Orc1-like AAA ATPase domain-containing protein</fullName>
    </recommendedName>
</protein>